<feature type="domain" description="PBP" evidence="1">
    <location>
        <begin position="35"/>
        <end position="257"/>
    </location>
</feature>
<evidence type="ECO:0000259" key="1">
    <source>
        <dbReference type="Pfam" id="PF12849"/>
    </source>
</evidence>
<dbReference type="EMBL" id="JWHR01000112">
    <property type="protein sequence ID" value="KHS56429.1"/>
    <property type="molecule type" value="Genomic_DNA"/>
</dbReference>
<dbReference type="Proteomes" id="UP000031189">
    <property type="component" value="Unassembled WGS sequence"/>
</dbReference>
<protein>
    <recommendedName>
        <fullName evidence="1">PBP domain-containing protein</fullName>
    </recommendedName>
</protein>
<dbReference type="SUPFAM" id="SSF53850">
    <property type="entry name" value="Periplasmic binding protein-like II"/>
    <property type="match status" value="1"/>
</dbReference>
<dbReference type="PANTHER" id="PTHR37945">
    <property type="entry name" value="EXTRACELLULAR TUNGSTATE BINDING PROTEIN"/>
    <property type="match status" value="1"/>
</dbReference>
<comment type="caution">
    <text evidence="2">The sequence shown here is derived from an EMBL/GenBank/DDBJ whole genome shotgun (WGS) entry which is preliminary data.</text>
</comment>
<dbReference type="AlphaFoldDB" id="A0A0B3VUZ1"/>
<gene>
    <name evidence="2" type="ORF">QX51_13355</name>
</gene>
<dbReference type="OrthoDB" id="186379at2"/>
<evidence type="ECO:0000313" key="3">
    <source>
        <dbReference type="Proteomes" id="UP000031189"/>
    </source>
</evidence>
<dbReference type="Pfam" id="PF12849">
    <property type="entry name" value="PBP_like_2"/>
    <property type="match status" value="1"/>
</dbReference>
<dbReference type="PROSITE" id="PS51257">
    <property type="entry name" value="PROKAR_LIPOPROTEIN"/>
    <property type="match status" value="1"/>
</dbReference>
<dbReference type="CDD" id="cd00648">
    <property type="entry name" value="Periplasmic_Binding_Protein_Type_2"/>
    <property type="match status" value="1"/>
</dbReference>
<dbReference type="InterPro" id="IPR024370">
    <property type="entry name" value="PBP_domain"/>
</dbReference>
<dbReference type="STRING" id="1577792.QX51_13355"/>
<dbReference type="Gene3D" id="3.40.190.10">
    <property type="entry name" value="Periplasmic binding protein-like II"/>
    <property type="match status" value="2"/>
</dbReference>
<name>A0A0B3VUZ1_9FIRM</name>
<reference evidence="2 3" key="1">
    <citation type="submission" date="2014-12" db="EMBL/GenBank/DDBJ databases">
        <title>Draft genome sequence of Terrisporobacter sp. 08-306576, isolated from the blood culture of a bacteremia patient.</title>
        <authorList>
            <person name="Lund L.C."/>
            <person name="Sydenham T.V."/>
            <person name="Hogh S.V."/>
            <person name="Skov M.N."/>
            <person name="Kemp M."/>
            <person name="Justesen U.S."/>
        </authorList>
    </citation>
    <scope>NUCLEOTIDE SEQUENCE [LARGE SCALE GENOMIC DNA]</scope>
    <source>
        <strain evidence="2 3">08-306576</strain>
    </source>
</reference>
<dbReference type="PANTHER" id="PTHR37945:SF1">
    <property type="entry name" value="EXTRACELLULAR TUNGSTATE BINDING PROTEIN"/>
    <property type="match status" value="1"/>
</dbReference>
<proteinExistence type="predicted"/>
<accession>A0A0B3VUZ1</accession>
<evidence type="ECO:0000313" key="2">
    <source>
        <dbReference type="EMBL" id="KHS56429.1"/>
    </source>
</evidence>
<dbReference type="RefSeq" id="WP_039680397.1">
    <property type="nucleotide sequence ID" value="NZ_JAWGXO010000009.1"/>
</dbReference>
<dbReference type="InterPro" id="IPR052738">
    <property type="entry name" value="ABC-Tungstate_binding"/>
</dbReference>
<sequence>MKKGIISIITAVMISISMVGCSSTSTDDKNKDEASTAQELTLVTTTSLDDTGFLAETLKGFEEENGVKVNVVAKGTGEALELGKSKDADILFVHAKQKEEDFIKEGYGIDRTEIMYNYFIIVGPKDDPNNEKISKLSASQAFKYISDNNLVFTSRGDESGTHTKEKSLWEESGSKNDFENYNEVGKGMAATLQMASEMKAYCLTDIGTFLATRDNLDLEVVKDADDSLKNVYSIVTISDLDKDKEGITNKLVEYYKSEDIQNQIKEYGVKEYGEPLFFVFE</sequence>
<organism evidence="2 3">
    <name type="scientific">Terrisporobacter othiniensis</name>
    <dbReference type="NCBI Taxonomy" id="1577792"/>
    <lineage>
        <taxon>Bacteria</taxon>
        <taxon>Bacillati</taxon>
        <taxon>Bacillota</taxon>
        <taxon>Clostridia</taxon>
        <taxon>Peptostreptococcales</taxon>
        <taxon>Peptostreptococcaceae</taxon>
        <taxon>Terrisporobacter</taxon>
    </lineage>
</organism>
<keyword evidence="3" id="KW-1185">Reference proteome</keyword>